<dbReference type="CDD" id="cd06262">
    <property type="entry name" value="metallo-hydrolase-like_MBL-fold"/>
    <property type="match status" value="1"/>
</dbReference>
<dbReference type="EMBL" id="SNRY01000667">
    <property type="protein sequence ID" value="KAA6337837.1"/>
    <property type="molecule type" value="Genomic_DNA"/>
</dbReference>
<dbReference type="AlphaFoldDB" id="A0A5J4RV15"/>
<gene>
    <name evidence="1" type="ORF">EZS27_014115</name>
</gene>
<accession>A0A5J4RV15</accession>
<reference evidence="1" key="1">
    <citation type="submission" date="2019-03" db="EMBL/GenBank/DDBJ databases">
        <title>Single cell metagenomics reveals metabolic interactions within the superorganism composed of flagellate Streblomastix strix and complex community of Bacteroidetes bacteria on its surface.</title>
        <authorList>
            <person name="Treitli S.C."/>
            <person name="Kolisko M."/>
            <person name="Husnik F."/>
            <person name="Keeling P."/>
            <person name="Hampl V."/>
        </authorList>
    </citation>
    <scope>NUCLEOTIDE SEQUENCE</scope>
    <source>
        <strain evidence="1">STM</strain>
    </source>
</reference>
<dbReference type="Gene3D" id="3.60.15.10">
    <property type="entry name" value="Ribonuclease Z/Hydroxyacylglutathione hydrolase-like"/>
    <property type="match status" value="1"/>
</dbReference>
<evidence type="ECO:0000313" key="1">
    <source>
        <dbReference type="EMBL" id="KAA6337837.1"/>
    </source>
</evidence>
<name>A0A5J4RV15_9ZZZZ</name>
<dbReference type="SUPFAM" id="SSF56281">
    <property type="entry name" value="Metallo-hydrolase/oxidoreductase"/>
    <property type="match status" value="1"/>
</dbReference>
<comment type="caution">
    <text evidence="1">The sequence shown here is derived from an EMBL/GenBank/DDBJ whole genome shotgun (WGS) entry which is preliminary data.</text>
</comment>
<dbReference type="EC" id="3.1.2.6" evidence="1"/>
<dbReference type="InterPro" id="IPR036866">
    <property type="entry name" value="RibonucZ/Hydroxyglut_hydro"/>
</dbReference>
<sequence length="123" mass="14328">MNGIKSLYDPKLNRSFYMADYYDSMNDFILNFDDNVHELKEGNRIELWQNIELEAMETPGHDWSCLTYKIDKYLFTGDSYIPGISVFTKLPKSNKEKANESLIKINELQIKDSLIICPGHVIE</sequence>
<dbReference type="GO" id="GO:0004416">
    <property type="term" value="F:hydroxyacylglutathione hydrolase activity"/>
    <property type="evidence" value="ECO:0007669"/>
    <property type="project" value="UniProtKB-EC"/>
</dbReference>
<keyword evidence="1" id="KW-0378">Hydrolase</keyword>
<proteinExistence type="predicted"/>
<protein>
    <submittedName>
        <fullName evidence="1">Hydroxyacylglutathione hydrolase</fullName>
        <ecNumber evidence="1">3.1.2.6</ecNumber>
    </submittedName>
</protein>
<organism evidence="1">
    <name type="scientific">termite gut metagenome</name>
    <dbReference type="NCBI Taxonomy" id="433724"/>
    <lineage>
        <taxon>unclassified sequences</taxon>
        <taxon>metagenomes</taxon>
        <taxon>organismal metagenomes</taxon>
    </lineage>
</organism>